<dbReference type="Gene3D" id="3.80.10.10">
    <property type="entry name" value="Ribonuclease Inhibitor"/>
    <property type="match status" value="1"/>
</dbReference>
<name>A0ABP7S504_9SPHN</name>
<dbReference type="InterPro" id="IPR032675">
    <property type="entry name" value="LRR_dom_sf"/>
</dbReference>
<sequence length="245" mass="27237">MIEANADLERAMNDRFRGHDDRDFMVWADEHAYQQASDISAAATKAWIGRKKLNYRGIRDRKSLTHLIAGNVDQSFLEEIGCLTQLERLELEWPMVARDLSPLLALPKLRFLSIDSPRHISSFASLLELPSLRTLILTDAKLMEDLRWLSDAHALEVVGIEGGTFATQKIPSLAPLAGLSELKAFLGVSTALADQDLQPLATCLKLEFLGIAQVASKEQFEGLKAAKPGLVCSWFRPEMWGQHGA</sequence>
<accession>A0ABP7S504</accession>
<dbReference type="RefSeq" id="WP_344710064.1">
    <property type="nucleotide sequence ID" value="NZ_BAAAZD010000002.1"/>
</dbReference>
<gene>
    <name evidence="1" type="ORF">GCM10022211_19360</name>
</gene>
<reference evidence="2" key="1">
    <citation type="journal article" date="2019" name="Int. J. Syst. Evol. Microbiol.">
        <title>The Global Catalogue of Microorganisms (GCM) 10K type strain sequencing project: providing services to taxonomists for standard genome sequencing and annotation.</title>
        <authorList>
            <consortium name="The Broad Institute Genomics Platform"/>
            <consortium name="The Broad Institute Genome Sequencing Center for Infectious Disease"/>
            <person name="Wu L."/>
            <person name="Ma J."/>
        </authorList>
    </citation>
    <scope>NUCLEOTIDE SEQUENCE [LARGE SCALE GENOMIC DNA]</scope>
    <source>
        <strain evidence="2">JCM 16603</strain>
    </source>
</reference>
<dbReference type="SUPFAM" id="SSF52058">
    <property type="entry name" value="L domain-like"/>
    <property type="match status" value="1"/>
</dbReference>
<organism evidence="1 2">
    <name type="scientific">Sphingomonas humi</name>
    <dbReference type="NCBI Taxonomy" id="335630"/>
    <lineage>
        <taxon>Bacteria</taxon>
        <taxon>Pseudomonadati</taxon>
        <taxon>Pseudomonadota</taxon>
        <taxon>Alphaproteobacteria</taxon>
        <taxon>Sphingomonadales</taxon>
        <taxon>Sphingomonadaceae</taxon>
        <taxon>Sphingomonas</taxon>
    </lineage>
</organism>
<evidence type="ECO:0008006" key="3">
    <source>
        <dbReference type="Google" id="ProtNLM"/>
    </source>
</evidence>
<evidence type="ECO:0000313" key="1">
    <source>
        <dbReference type="EMBL" id="GAA4006614.1"/>
    </source>
</evidence>
<proteinExistence type="predicted"/>
<protein>
    <recommendedName>
        <fullName evidence="3">Leucine-rich repeat domain-containing protein</fullName>
    </recommendedName>
</protein>
<dbReference type="EMBL" id="BAAAZD010000002">
    <property type="protein sequence ID" value="GAA4006614.1"/>
    <property type="molecule type" value="Genomic_DNA"/>
</dbReference>
<keyword evidence="2" id="KW-1185">Reference proteome</keyword>
<dbReference type="Proteomes" id="UP001501310">
    <property type="component" value="Unassembled WGS sequence"/>
</dbReference>
<comment type="caution">
    <text evidence="1">The sequence shown here is derived from an EMBL/GenBank/DDBJ whole genome shotgun (WGS) entry which is preliminary data.</text>
</comment>
<evidence type="ECO:0000313" key="2">
    <source>
        <dbReference type="Proteomes" id="UP001501310"/>
    </source>
</evidence>